<feature type="compositionally biased region" description="Low complexity" evidence="5">
    <location>
        <begin position="197"/>
        <end position="210"/>
    </location>
</feature>
<dbReference type="InterPro" id="IPR036373">
    <property type="entry name" value="Ribosomal_bL17_sf"/>
</dbReference>
<dbReference type="HAMAP" id="MF_01368">
    <property type="entry name" value="Ribosomal_bL17"/>
    <property type="match status" value="1"/>
</dbReference>
<dbReference type="KEGG" id="pbs:Plabr_2082"/>
<feature type="compositionally biased region" description="Acidic residues" evidence="5">
    <location>
        <begin position="186"/>
        <end position="196"/>
    </location>
</feature>
<dbReference type="Pfam" id="PF01196">
    <property type="entry name" value="Ribosomal_L17"/>
    <property type="match status" value="1"/>
</dbReference>
<dbReference type="RefSeq" id="WP_013628411.1">
    <property type="nucleotide sequence ID" value="NC_015174.1"/>
</dbReference>
<dbReference type="HOGENOM" id="CLU_074407_2_2_0"/>
<name>F0SJB1_RUBBR</name>
<evidence type="ECO:0000256" key="2">
    <source>
        <dbReference type="ARBA" id="ARBA00022980"/>
    </source>
</evidence>
<dbReference type="EMBL" id="CP002546">
    <property type="protein sequence ID" value="ADY59686.1"/>
    <property type="molecule type" value="Genomic_DNA"/>
</dbReference>
<dbReference type="GO" id="GO:0006412">
    <property type="term" value="P:translation"/>
    <property type="evidence" value="ECO:0007669"/>
    <property type="project" value="UniProtKB-UniRule"/>
</dbReference>
<dbReference type="AlphaFoldDB" id="F0SJB1"/>
<keyword evidence="3 4" id="KW-0687">Ribonucleoprotein</keyword>
<evidence type="ECO:0000256" key="1">
    <source>
        <dbReference type="ARBA" id="ARBA00008777"/>
    </source>
</evidence>
<dbReference type="Gene3D" id="3.90.1030.10">
    <property type="entry name" value="Ribosomal protein L17"/>
    <property type="match status" value="1"/>
</dbReference>
<protein>
    <recommendedName>
        <fullName evidence="4">Large ribosomal subunit protein bL17</fullName>
    </recommendedName>
</protein>
<dbReference type="InterPro" id="IPR047859">
    <property type="entry name" value="Ribosomal_bL17_CS"/>
</dbReference>
<dbReference type="PANTHER" id="PTHR14413">
    <property type="entry name" value="RIBOSOMAL PROTEIN L17"/>
    <property type="match status" value="1"/>
</dbReference>
<accession>F0SJB1</accession>
<organism evidence="6 7">
    <name type="scientific">Rubinisphaera brasiliensis (strain ATCC 49424 / DSM 5305 / JCM 21570 / IAM 15109 / NBRC 103401 / IFAM 1448)</name>
    <name type="common">Planctomyces brasiliensis</name>
    <dbReference type="NCBI Taxonomy" id="756272"/>
    <lineage>
        <taxon>Bacteria</taxon>
        <taxon>Pseudomonadati</taxon>
        <taxon>Planctomycetota</taxon>
        <taxon>Planctomycetia</taxon>
        <taxon>Planctomycetales</taxon>
        <taxon>Planctomycetaceae</taxon>
        <taxon>Rubinisphaera</taxon>
    </lineage>
</organism>
<keyword evidence="7" id="KW-1185">Reference proteome</keyword>
<evidence type="ECO:0000256" key="5">
    <source>
        <dbReference type="SAM" id="MobiDB-lite"/>
    </source>
</evidence>
<gene>
    <name evidence="4" type="primary">rplQ</name>
    <name evidence="6" type="ordered locus">Plabr_2082</name>
</gene>
<evidence type="ECO:0000256" key="4">
    <source>
        <dbReference type="HAMAP-Rule" id="MF_01368"/>
    </source>
</evidence>
<proteinExistence type="inferred from homology"/>
<dbReference type="STRING" id="756272.Plabr_2082"/>
<feature type="region of interest" description="Disordered" evidence="5">
    <location>
        <begin position="181"/>
        <end position="230"/>
    </location>
</feature>
<comment type="similarity">
    <text evidence="1 4">Belongs to the bacterial ribosomal protein bL17 family.</text>
</comment>
<feature type="compositionally biased region" description="Acidic residues" evidence="5">
    <location>
        <begin position="211"/>
        <end position="222"/>
    </location>
</feature>
<evidence type="ECO:0000256" key="3">
    <source>
        <dbReference type="ARBA" id="ARBA00023274"/>
    </source>
</evidence>
<dbReference type="Proteomes" id="UP000006860">
    <property type="component" value="Chromosome"/>
</dbReference>
<comment type="subunit">
    <text evidence="4">Part of the 50S ribosomal subunit. Contacts protein L32.</text>
</comment>
<keyword evidence="2 4" id="KW-0689">Ribosomal protein</keyword>
<dbReference type="GO" id="GO:0003735">
    <property type="term" value="F:structural constituent of ribosome"/>
    <property type="evidence" value="ECO:0007669"/>
    <property type="project" value="InterPro"/>
</dbReference>
<dbReference type="GO" id="GO:0022625">
    <property type="term" value="C:cytosolic large ribosomal subunit"/>
    <property type="evidence" value="ECO:0007669"/>
    <property type="project" value="TreeGrafter"/>
</dbReference>
<evidence type="ECO:0000313" key="7">
    <source>
        <dbReference type="Proteomes" id="UP000006860"/>
    </source>
</evidence>
<sequence length="230" mass="25881">MRHRVRGRILGRTSSHRKAMFRNMAVSLIRSVRVDPDDLGAPKFPGRITTTTAKAKELRPFVEKLVTMARKALPLQREADELATSAEKNSAEWRQWRESDKWNEWNQAQAPVLALRRRAFSMLRDNEAVDVLFTDIAERFEDRPGGYTRVVKLATRRLGDGGEQSIIEFVGERDRVKVARSAPVVADEEETQEEAVAEQPASEEAAASQEETAEASSEEGSADEEKKDGE</sequence>
<dbReference type="InterPro" id="IPR000456">
    <property type="entry name" value="Ribosomal_bL17"/>
</dbReference>
<evidence type="ECO:0000313" key="6">
    <source>
        <dbReference type="EMBL" id="ADY59686.1"/>
    </source>
</evidence>
<dbReference type="PROSITE" id="PS01167">
    <property type="entry name" value="RIBOSOMAL_L17"/>
    <property type="match status" value="1"/>
</dbReference>
<dbReference type="SUPFAM" id="SSF64263">
    <property type="entry name" value="Prokaryotic ribosomal protein L17"/>
    <property type="match status" value="1"/>
</dbReference>
<dbReference type="PANTHER" id="PTHR14413:SF16">
    <property type="entry name" value="LARGE RIBOSOMAL SUBUNIT PROTEIN BL17M"/>
    <property type="match status" value="1"/>
</dbReference>
<dbReference type="eggNOG" id="COG0203">
    <property type="taxonomic scope" value="Bacteria"/>
</dbReference>
<reference evidence="7" key="1">
    <citation type="submission" date="2011-02" db="EMBL/GenBank/DDBJ databases">
        <title>The complete genome of Planctomyces brasiliensis DSM 5305.</title>
        <authorList>
            <person name="Lucas S."/>
            <person name="Copeland A."/>
            <person name="Lapidus A."/>
            <person name="Bruce D."/>
            <person name="Goodwin L."/>
            <person name="Pitluck S."/>
            <person name="Kyrpides N."/>
            <person name="Mavromatis K."/>
            <person name="Pagani I."/>
            <person name="Ivanova N."/>
            <person name="Ovchinnikova G."/>
            <person name="Lu M."/>
            <person name="Detter J.C."/>
            <person name="Han C."/>
            <person name="Land M."/>
            <person name="Hauser L."/>
            <person name="Markowitz V."/>
            <person name="Cheng J.-F."/>
            <person name="Hugenholtz P."/>
            <person name="Woyke T."/>
            <person name="Wu D."/>
            <person name="Tindall B."/>
            <person name="Pomrenke H.G."/>
            <person name="Brambilla E."/>
            <person name="Klenk H.-P."/>
            <person name="Eisen J.A."/>
        </authorList>
    </citation>
    <scope>NUCLEOTIDE SEQUENCE [LARGE SCALE GENOMIC DNA]</scope>
    <source>
        <strain evidence="7">ATCC 49424 / DSM 5305 / JCM 21570 / NBRC 103401 / IFAM 1448</strain>
    </source>
</reference>
<dbReference type="OrthoDB" id="9809073at2"/>